<proteinExistence type="predicted"/>
<dbReference type="AlphaFoldDB" id="A0A5P8W8H0"/>
<dbReference type="EMBL" id="CP045226">
    <property type="protein sequence ID" value="QFS48249.1"/>
    <property type="molecule type" value="Genomic_DNA"/>
</dbReference>
<dbReference type="KEGG" id="nsh:GXM_05741"/>
<keyword evidence="2" id="KW-1185">Reference proteome</keyword>
<evidence type="ECO:0000313" key="2">
    <source>
        <dbReference type="Proteomes" id="UP000326678"/>
    </source>
</evidence>
<evidence type="ECO:0000313" key="1">
    <source>
        <dbReference type="EMBL" id="QFS48249.1"/>
    </source>
</evidence>
<sequence>MNRQRSTVNNSNGIFFYLEVPKGENHYLSPCGLPCCMVW</sequence>
<dbReference type="Proteomes" id="UP000326678">
    <property type="component" value="Chromosome Gxm1"/>
</dbReference>
<protein>
    <submittedName>
        <fullName evidence="1">Uncharacterized protein</fullName>
    </submittedName>
</protein>
<name>A0A5P8W8H0_9NOSO</name>
<gene>
    <name evidence="1" type="ORF">GXM_05741</name>
</gene>
<organism evidence="1 2">
    <name type="scientific">Nostoc sphaeroides CCNUC1</name>
    <dbReference type="NCBI Taxonomy" id="2653204"/>
    <lineage>
        <taxon>Bacteria</taxon>
        <taxon>Bacillati</taxon>
        <taxon>Cyanobacteriota</taxon>
        <taxon>Cyanophyceae</taxon>
        <taxon>Nostocales</taxon>
        <taxon>Nostocaceae</taxon>
        <taxon>Nostoc</taxon>
    </lineage>
</organism>
<accession>A0A5P8W8H0</accession>
<reference evidence="1 2" key="1">
    <citation type="submission" date="2019-10" db="EMBL/GenBank/DDBJ databases">
        <title>Genomic and transcriptomic insights into the perfect genentic adaptation of a filamentous nitrogen-fixing cyanobacterium to rice fields.</title>
        <authorList>
            <person name="Chen Z."/>
        </authorList>
    </citation>
    <scope>NUCLEOTIDE SEQUENCE [LARGE SCALE GENOMIC DNA]</scope>
    <source>
        <strain evidence="1">CCNUC1</strain>
    </source>
</reference>